<evidence type="ECO:0000313" key="2">
    <source>
        <dbReference type="Proteomes" id="UP000288291"/>
    </source>
</evidence>
<dbReference type="EMBL" id="RXIA01000020">
    <property type="protein sequence ID" value="RVU70413.1"/>
    <property type="molecule type" value="Genomic_DNA"/>
</dbReference>
<accession>A0A437SU03</accession>
<keyword evidence="2" id="KW-1185">Reference proteome</keyword>
<protein>
    <submittedName>
        <fullName evidence="1">Uncharacterized protein</fullName>
    </submittedName>
</protein>
<sequence>MLDVRIYEGKKASFVDGIYYYDFEVDNDDIDTAYDILAENVKLNDDKDLIDFQNLEDDDVMTMLKDAKKQGFISDYDVKVAD</sequence>
<comment type="caution">
    <text evidence="1">The sequence shown here is derived from an EMBL/GenBank/DDBJ whole genome shotgun (WGS) entry which is preliminary data.</text>
</comment>
<evidence type="ECO:0000313" key="1">
    <source>
        <dbReference type="EMBL" id="RVU70413.1"/>
    </source>
</evidence>
<dbReference type="AlphaFoldDB" id="A0A437SU03"/>
<reference evidence="1 2" key="1">
    <citation type="submission" date="2018-12" db="EMBL/GenBank/DDBJ databases">
        <authorList>
            <person name="Meng J."/>
        </authorList>
    </citation>
    <scope>NUCLEOTIDE SEQUENCE [LARGE SCALE GENOMIC DNA]</scope>
    <source>
        <strain evidence="1 2">HT111-2</strain>
    </source>
</reference>
<gene>
    <name evidence="1" type="ORF">EJK17_07830</name>
</gene>
<proteinExistence type="predicted"/>
<organism evidence="1 2">
    <name type="scientific">Lactobacillus xujianguonis</name>
    <dbReference type="NCBI Taxonomy" id="2495899"/>
    <lineage>
        <taxon>Bacteria</taxon>
        <taxon>Bacillati</taxon>
        <taxon>Bacillota</taxon>
        <taxon>Bacilli</taxon>
        <taxon>Lactobacillales</taxon>
        <taxon>Lactobacillaceae</taxon>
        <taxon>Lactobacillus</taxon>
    </lineage>
</organism>
<name>A0A437SU03_9LACO</name>
<dbReference type="RefSeq" id="WP_103661417.1">
    <property type="nucleotide sequence ID" value="NZ_ML136888.1"/>
</dbReference>
<dbReference type="Proteomes" id="UP000288291">
    <property type="component" value="Unassembled WGS sequence"/>
</dbReference>